<evidence type="ECO:0000256" key="2">
    <source>
        <dbReference type="SAM" id="SignalP"/>
    </source>
</evidence>
<proteinExistence type="inferred from homology"/>
<protein>
    <submittedName>
        <fullName evidence="3">Extra-cytoplasmic solute receptor family protein 56</fullName>
    </submittedName>
</protein>
<dbReference type="InterPro" id="IPR042100">
    <property type="entry name" value="Bug_dom1"/>
</dbReference>
<dbReference type="AlphaFoldDB" id="A0A1K0JFG1"/>
<dbReference type="RefSeq" id="WP_340526338.1">
    <property type="nucleotide sequence ID" value="NZ_FMSH01000261.1"/>
</dbReference>
<evidence type="ECO:0000256" key="1">
    <source>
        <dbReference type="ARBA" id="ARBA00006987"/>
    </source>
</evidence>
<feature type="chain" id="PRO_5012882390" evidence="2">
    <location>
        <begin position="26"/>
        <end position="330"/>
    </location>
</feature>
<dbReference type="Pfam" id="PF03401">
    <property type="entry name" value="TctC"/>
    <property type="match status" value="1"/>
</dbReference>
<dbReference type="SUPFAM" id="SSF53850">
    <property type="entry name" value="Periplasmic binding protein-like II"/>
    <property type="match status" value="1"/>
</dbReference>
<name>A0A1K0JFG1_CUPNE</name>
<dbReference type="PIRSF" id="PIRSF017082">
    <property type="entry name" value="YflP"/>
    <property type="match status" value="1"/>
</dbReference>
<feature type="signal peptide" evidence="2">
    <location>
        <begin position="1"/>
        <end position="25"/>
    </location>
</feature>
<keyword evidence="2" id="KW-0732">Signal</keyword>
<sequence>MSGLKSIMLSTLAGIALCGTGSSVAAEEFPSRVVRVLSPYAPGLAPDVALRIVAGKLERSWQGKPVVIESRPGANGTLAIGAAKKGDASGHTLLLLGHSHLTINPVLHSNLNYDAQQDFIPLGMLYRAPFYICVATSSPYKTVGDLLAAAREKPGKLTYATSYIGSPSHFATAKLEFMTGTDMLPVHYATEGTQAYTSIVNGDVVFTLASAASVEPLVKSGRLRMLATTSPTRVPSHPEVPTIRESGGPADYEFETWSALVAPRGTSESVVRKIRADISKALADPEARARLQSLGFEPARERTQEEFSSLIRDDLKRNQDLIKRTGISLQ</sequence>
<comment type="similarity">
    <text evidence="1">Belongs to the UPF0065 (bug) family.</text>
</comment>
<gene>
    <name evidence="3" type="ORF">CNECB9_3330002</name>
</gene>
<accession>A0A1K0JFG1</accession>
<dbReference type="Gene3D" id="3.40.190.10">
    <property type="entry name" value="Periplasmic binding protein-like II"/>
    <property type="match status" value="1"/>
</dbReference>
<dbReference type="EMBL" id="FMSH01000261">
    <property type="protein sequence ID" value="SCU76682.1"/>
    <property type="molecule type" value="Genomic_DNA"/>
</dbReference>
<organism evidence="3">
    <name type="scientific">Cupriavidus necator</name>
    <name type="common">Alcaligenes eutrophus</name>
    <name type="synonym">Ralstonia eutropha</name>
    <dbReference type="NCBI Taxonomy" id="106590"/>
    <lineage>
        <taxon>Bacteria</taxon>
        <taxon>Pseudomonadati</taxon>
        <taxon>Pseudomonadota</taxon>
        <taxon>Betaproteobacteria</taxon>
        <taxon>Burkholderiales</taxon>
        <taxon>Burkholderiaceae</taxon>
        <taxon>Cupriavidus</taxon>
    </lineage>
</organism>
<keyword evidence="3" id="KW-0675">Receptor</keyword>
<dbReference type="Gene3D" id="3.40.190.150">
    <property type="entry name" value="Bordetella uptake gene, domain 1"/>
    <property type="match status" value="1"/>
</dbReference>
<evidence type="ECO:0000313" key="3">
    <source>
        <dbReference type="EMBL" id="SCU76682.1"/>
    </source>
</evidence>
<dbReference type="PANTHER" id="PTHR42928">
    <property type="entry name" value="TRICARBOXYLATE-BINDING PROTEIN"/>
    <property type="match status" value="1"/>
</dbReference>
<dbReference type="InterPro" id="IPR005064">
    <property type="entry name" value="BUG"/>
</dbReference>
<dbReference type="PANTHER" id="PTHR42928:SF5">
    <property type="entry name" value="BLR1237 PROTEIN"/>
    <property type="match status" value="1"/>
</dbReference>
<reference evidence="3" key="1">
    <citation type="submission" date="2016-09" db="EMBL/GenBank/DDBJ databases">
        <authorList>
            <person name="Capua I."/>
            <person name="De Benedictis P."/>
            <person name="Joannis T."/>
            <person name="Lombin L.H."/>
            <person name="Cattoli G."/>
        </authorList>
    </citation>
    <scope>NUCLEOTIDE SEQUENCE</scope>
    <source>
        <strain evidence="3">B9</strain>
    </source>
</reference>
<dbReference type="CDD" id="cd07012">
    <property type="entry name" value="PBP2_Bug_TTT"/>
    <property type="match status" value="1"/>
</dbReference>